<dbReference type="RefSeq" id="WP_093135853.1">
    <property type="nucleotide sequence ID" value="NZ_FOHJ01000007.1"/>
</dbReference>
<dbReference type="Pfam" id="PF00583">
    <property type="entry name" value="Acetyltransf_1"/>
    <property type="match status" value="1"/>
</dbReference>
<accession>A0A1I0GUN5</accession>
<organism evidence="2 3">
    <name type="scientific">Salinibacillus kushneri</name>
    <dbReference type="NCBI Taxonomy" id="237682"/>
    <lineage>
        <taxon>Bacteria</taxon>
        <taxon>Bacillati</taxon>
        <taxon>Bacillota</taxon>
        <taxon>Bacilli</taxon>
        <taxon>Bacillales</taxon>
        <taxon>Bacillaceae</taxon>
        <taxon>Salinibacillus</taxon>
    </lineage>
</organism>
<reference evidence="3" key="1">
    <citation type="submission" date="2016-10" db="EMBL/GenBank/DDBJ databases">
        <authorList>
            <person name="Varghese N."/>
            <person name="Submissions S."/>
        </authorList>
    </citation>
    <scope>NUCLEOTIDE SEQUENCE [LARGE SCALE GENOMIC DNA]</scope>
    <source>
        <strain evidence="3">CGMCC 1.3566</strain>
    </source>
</reference>
<dbReference type="GO" id="GO:0016747">
    <property type="term" value="F:acyltransferase activity, transferring groups other than amino-acyl groups"/>
    <property type="evidence" value="ECO:0007669"/>
    <property type="project" value="InterPro"/>
</dbReference>
<dbReference type="EMBL" id="FOHJ01000007">
    <property type="protein sequence ID" value="SET74913.1"/>
    <property type="molecule type" value="Genomic_DNA"/>
</dbReference>
<dbReference type="InterPro" id="IPR017255">
    <property type="entry name" value="AcTrfase_GNAT_prd"/>
</dbReference>
<dbReference type="PROSITE" id="PS51186">
    <property type="entry name" value="GNAT"/>
    <property type="match status" value="1"/>
</dbReference>
<dbReference type="InterPro" id="IPR016181">
    <property type="entry name" value="Acyl_CoA_acyltransferase"/>
</dbReference>
<dbReference type="Proteomes" id="UP000199095">
    <property type="component" value="Unassembled WGS sequence"/>
</dbReference>
<dbReference type="PANTHER" id="PTHR43072">
    <property type="entry name" value="N-ACETYLTRANSFERASE"/>
    <property type="match status" value="1"/>
</dbReference>
<keyword evidence="3" id="KW-1185">Reference proteome</keyword>
<dbReference type="Gene3D" id="3.40.630.30">
    <property type="match status" value="1"/>
</dbReference>
<proteinExistence type="predicted"/>
<gene>
    <name evidence="2" type="ORF">SAMN05421676_107173</name>
</gene>
<dbReference type="FunFam" id="3.40.630.30:FF:000133">
    <property type="entry name" value="Acetyltransferase, GNAT family"/>
    <property type="match status" value="1"/>
</dbReference>
<dbReference type="PIRSF" id="PIRSF037663">
    <property type="entry name" value="Acetyltransf_GNAT_prd"/>
    <property type="match status" value="1"/>
</dbReference>
<feature type="domain" description="N-acetyltransferase" evidence="1">
    <location>
        <begin position="1"/>
        <end position="146"/>
    </location>
</feature>
<evidence type="ECO:0000313" key="3">
    <source>
        <dbReference type="Proteomes" id="UP000199095"/>
    </source>
</evidence>
<sequence length="155" mass="17898">MVIRNIKSEDYTRIIPILSDWWDGRNMSLPRLFFDHFQNTSFIVENDSEIIGFLIGFLSQSQHNEAYIHFIGVNPKYRKQGIASKLYKLFFEEVRKHGVNTVKCITSIVNKKSISYHTRIGFSIVPGDKEIDGINVHSNYGGKGIDRVLFVKEIT</sequence>
<dbReference type="InterPro" id="IPR000182">
    <property type="entry name" value="GNAT_dom"/>
</dbReference>
<dbReference type="CDD" id="cd04301">
    <property type="entry name" value="NAT_SF"/>
    <property type="match status" value="1"/>
</dbReference>
<evidence type="ECO:0000313" key="2">
    <source>
        <dbReference type="EMBL" id="SET74913.1"/>
    </source>
</evidence>
<dbReference type="SUPFAM" id="SSF55729">
    <property type="entry name" value="Acyl-CoA N-acyltransferases (Nat)"/>
    <property type="match status" value="1"/>
</dbReference>
<dbReference type="PANTHER" id="PTHR43072:SF36">
    <property type="entry name" value="RIBOSOMAL-PROTEIN-ALANINE ACETYLTRANSFERASE"/>
    <property type="match status" value="1"/>
</dbReference>
<name>A0A1I0GUN5_9BACI</name>
<dbReference type="AlphaFoldDB" id="A0A1I0GUN5"/>
<dbReference type="STRING" id="237682.SAMN05421676_107173"/>
<dbReference type="OrthoDB" id="8593648at2"/>
<protein>
    <recommendedName>
        <fullName evidence="1">N-acetyltransferase domain-containing protein</fullName>
    </recommendedName>
</protein>
<evidence type="ECO:0000259" key="1">
    <source>
        <dbReference type="PROSITE" id="PS51186"/>
    </source>
</evidence>